<proteinExistence type="predicted"/>
<organism evidence="1">
    <name type="scientific">hydrocarbon metagenome</name>
    <dbReference type="NCBI Taxonomy" id="938273"/>
    <lineage>
        <taxon>unclassified sequences</taxon>
        <taxon>metagenomes</taxon>
        <taxon>ecological metagenomes</taxon>
    </lineage>
</organism>
<protein>
    <submittedName>
        <fullName evidence="1">Uncharacterized protein</fullName>
    </submittedName>
</protein>
<name>A0A0W8FM05_9ZZZZ</name>
<comment type="caution">
    <text evidence="1">The sequence shown here is derived from an EMBL/GenBank/DDBJ whole genome shotgun (WGS) entry which is preliminary data.</text>
</comment>
<dbReference type="EMBL" id="LNQE01001010">
    <property type="protein sequence ID" value="KUG21899.1"/>
    <property type="molecule type" value="Genomic_DNA"/>
</dbReference>
<reference evidence="1" key="1">
    <citation type="journal article" date="2015" name="Proc. Natl. Acad. Sci. U.S.A.">
        <title>Networks of energetic and metabolic interactions define dynamics in microbial communities.</title>
        <authorList>
            <person name="Embree M."/>
            <person name="Liu J.K."/>
            <person name="Al-Bassam M.M."/>
            <person name="Zengler K."/>
        </authorList>
    </citation>
    <scope>NUCLEOTIDE SEQUENCE</scope>
</reference>
<accession>A0A0W8FM05</accession>
<dbReference type="AlphaFoldDB" id="A0A0W8FM05"/>
<gene>
    <name evidence="1" type="ORF">ASZ90_008324</name>
</gene>
<evidence type="ECO:0000313" key="1">
    <source>
        <dbReference type="EMBL" id="KUG21899.1"/>
    </source>
</evidence>
<sequence length="42" mass="4570">MSFYPLITSSFNLLDGIITAGVQGMAAKNPLYAHESSFCRSM</sequence>